<dbReference type="PROSITE" id="PS50983">
    <property type="entry name" value="FE_B12_PBP"/>
    <property type="match status" value="1"/>
</dbReference>
<dbReference type="InterPro" id="IPR054828">
    <property type="entry name" value="Vit_B12_bind_prot"/>
</dbReference>
<sequence length="295" mass="31682">MRERRAFAALIAAFLFLLAGTARAVEVIDDRGARVDISRPPQRIVSLMPALTETVCALGACGRLVGVDDYSNWPAAVNALPRVGGLEDARVEAIVALRPDLVLAPASSRALPRLQALGLTVLVLEPRTLRDVRRVLQALGPVLGVGDPEEVWLRINRDVQQAALRLPAERRGTRVYVEVSSTPYAASEGSFIGELLVRLGAENIVPASLGPFPKLNPEFVVRADPQVIIVARNDAASLRTRPGWSRIAALRTGQVCALDQAHIDVVMRAGPRLGEGAQLLVDCLEGKLQQGSPGR</sequence>
<dbReference type="InterPro" id="IPR050902">
    <property type="entry name" value="ABC_Transporter_SBP"/>
</dbReference>
<feature type="domain" description="Fe/B12 periplasmic-binding" evidence="3">
    <location>
        <begin position="43"/>
        <end position="292"/>
    </location>
</feature>
<feature type="chain" id="PRO_5037818551" evidence="2">
    <location>
        <begin position="25"/>
        <end position="295"/>
    </location>
</feature>
<evidence type="ECO:0000256" key="2">
    <source>
        <dbReference type="SAM" id="SignalP"/>
    </source>
</evidence>
<name>A0A936Z2D0_9BURK</name>
<dbReference type="GO" id="GO:0071281">
    <property type="term" value="P:cellular response to iron ion"/>
    <property type="evidence" value="ECO:0007669"/>
    <property type="project" value="TreeGrafter"/>
</dbReference>
<evidence type="ECO:0000256" key="1">
    <source>
        <dbReference type="ARBA" id="ARBA00022729"/>
    </source>
</evidence>
<dbReference type="EMBL" id="JAEQNE010000006">
    <property type="protein sequence ID" value="MBL0393740.1"/>
    <property type="molecule type" value="Genomic_DNA"/>
</dbReference>
<comment type="caution">
    <text evidence="4">The sequence shown here is derived from an EMBL/GenBank/DDBJ whole genome shotgun (WGS) entry which is preliminary data.</text>
</comment>
<dbReference type="PANTHER" id="PTHR30535:SF34">
    <property type="entry name" value="MOLYBDATE-BINDING PROTEIN MOLA"/>
    <property type="match status" value="1"/>
</dbReference>
<protein>
    <submittedName>
        <fullName evidence="4">ABC transporter substrate-binding protein</fullName>
    </submittedName>
</protein>
<dbReference type="NCBIfam" id="NF038402">
    <property type="entry name" value="TroA_like"/>
    <property type="match status" value="1"/>
</dbReference>
<dbReference type="PANTHER" id="PTHR30535">
    <property type="entry name" value="VITAMIN B12-BINDING PROTEIN"/>
    <property type="match status" value="1"/>
</dbReference>
<evidence type="ECO:0000313" key="5">
    <source>
        <dbReference type="Proteomes" id="UP000599109"/>
    </source>
</evidence>
<dbReference type="SUPFAM" id="SSF53807">
    <property type="entry name" value="Helical backbone' metal receptor"/>
    <property type="match status" value="1"/>
</dbReference>
<organism evidence="4 5">
    <name type="scientific">Ramlibacter monticola</name>
    <dbReference type="NCBI Taxonomy" id="1926872"/>
    <lineage>
        <taxon>Bacteria</taxon>
        <taxon>Pseudomonadati</taxon>
        <taxon>Pseudomonadota</taxon>
        <taxon>Betaproteobacteria</taxon>
        <taxon>Burkholderiales</taxon>
        <taxon>Comamonadaceae</taxon>
        <taxon>Ramlibacter</taxon>
    </lineage>
</organism>
<dbReference type="Gene3D" id="3.40.50.1980">
    <property type="entry name" value="Nitrogenase molybdenum iron protein domain"/>
    <property type="match status" value="2"/>
</dbReference>
<keyword evidence="5" id="KW-1185">Reference proteome</keyword>
<keyword evidence="1 2" id="KW-0732">Signal</keyword>
<dbReference type="Proteomes" id="UP000599109">
    <property type="component" value="Unassembled WGS sequence"/>
</dbReference>
<dbReference type="InterPro" id="IPR002491">
    <property type="entry name" value="ABC_transptr_periplasmic_BD"/>
</dbReference>
<evidence type="ECO:0000259" key="3">
    <source>
        <dbReference type="PROSITE" id="PS50983"/>
    </source>
</evidence>
<evidence type="ECO:0000313" key="4">
    <source>
        <dbReference type="EMBL" id="MBL0393740.1"/>
    </source>
</evidence>
<proteinExistence type="predicted"/>
<dbReference type="RefSeq" id="WP_201676406.1">
    <property type="nucleotide sequence ID" value="NZ_JAEQNE010000006.1"/>
</dbReference>
<accession>A0A936Z2D0</accession>
<reference evidence="4 5" key="1">
    <citation type="journal article" date="2017" name="Int. J. Syst. Evol. Microbiol.">
        <title>Ramlibacter monticola sp. nov., isolated from forest soil.</title>
        <authorList>
            <person name="Chaudhary D.K."/>
            <person name="Kim J."/>
        </authorList>
    </citation>
    <scope>NUCLEOTIDE SEQUENCE [LARGE SCALE GENOMIC DNA]</scope>
    <source>
        <strain evidence="4 5">KACC 19175</strain>
    </source>
</reference>
<feature type="signal peptide" evidence="2">
    <location>
        <begin position="1"/>
        <end position="24"/>
    </location>
</feature>
<dbReference type="Pfam" id="PF01497">
    <property type="entry name" value="Peripla_BP_2"/>
    <property type="match status" value="1"/>
</dbReference>
<gene>
    <name evidence="4" type="ORF">JJ685_21565</name>
</gene>
<dbReference type="AlphaFoldDB" id="A0A936Z2D0"/>